<dbReference type="InterPro" id="IPR036188">
    <property type="entry name" value="FAD/NAD-bd_sf"/>
</dbReference>
<dbReference type="PANTHER" id="PTHR42716">
    <property type="entry name" value="L-ASPARTATE OXIDASE"/>
    <property type="match status" value="1"/>
</dbReference>
<dbReference type="Proteomes" id="UP000652153">
    <property type="component" value="Unassembled WGS sequence"/>
</dbReference>
<sequence>MASGEEKRADVVIIGGGLGGTAAALAAAKAGLRVIVTEATDWLGGQLTSQAVPPDEHRWIEQSGSTASYQEFRSRVRNYYRRNYPLTNEARSNPVLNPGNGWVSRLAHEPKVALAVLQEMLAPYVNTGRIEVFYHTVPVAADTEGDHVTGVTVRQGQGGNLIRLRGDYYLDATECGDLLPLAGVEHVSGAEARSETGEPHALEEADPLDMQSITHVAAVDYVEGGDYTIPRPRDYDYWREYVPSFSQHPILSWFASDADDTSKLKQFTMFPNDQGIVSLWDYRRIVDPAIWTEPLNDGEVTLLNWALNDYYAGPIIGVSSEERELHLEGARQLTLSLVYWLQTEAPRLDGGKGYPGVRLRGDVLGTEDGLAKAPYIRESRRICGLYTIAEQDVSKELRGLEGPKRYEDSVGVGSYHLDLHPTTVSKRTFYIPNHPYEIPLGALIPVRVKNLLPACKNISMTQIANGCYRLHPTEWNIGEAAGTLAAYSIKQQVEPAKVRELATHLEAYQQQLIALGVQLHWTKDELQA</sequence>
<dbReference type="RefSeq" id="WP_188592080.1">
    <property type="nucleotide sequence ID" value="NZ_BMFU01000002.1"/>
</dbReference>
<evidence type="ECO:0000313" key="2">
    <source>
        <dbReference type="Proteomes" id="UP000652153"/>
    </source>
</evidence>
<evidence type="ECO:0000313" key="1">
    <source>
        <dbReference type="EMBL" id="GGH51679.1"/>
    </source>
</evidence>
<reference evidence="2" key="1">
    <citation type="journal article" date="2019" name="Int. J. Syst. Evol. Microbiol.">
        <title>The Global Catalogue of Microorganisms (GCM) 10K type strain sequencing project: providing services to taxonomists for standard genome sequencing and annotation.</title>
        <authorList>
            <consortium name="The Broad Institute Genomics Platform"/>
            <consortium name="The Broad Institute Genome Sequencing Center for Infectious Disease"/>
            <person name="Wu L."/>
            <person name="Ma J."/>
        </authorList>
    </citation>
    <scope>NUCLEOTIDE SEQUENCE [LARGE SCALE GENOMIC DNA]</scope>
    <source>
        <strain evidence="2">CGMCC 1.12770</strain>
    </source>
</reference>
<comment type="caution">
    <text evidence="1">The sequence shown here is derived from an EMBL/GenBank/DDBJ whole genome shotgun (WGS) entry which is preliminary data.</text>
</comment>
<proteinExistence type="predicted"/>
<dbReference type="InterPro" id="IPR005288">
    <property type="entry name" value="NadB"/>
</dbReference>
<accession>A0ABQ1Z8D8</accession>
<dbReference type="Pfam" id="PF12831">
    <property type="entry name" value="FAD_oxidored"/>
    <property type="match status" value="1"/>
</dbReference>
<gene>
    <name evidence="1" type="ORF">GCM10008014_17620</name>
</gene>
<keyword evidence="2" id="KW-1185">Reference proteome</keyword>
<name>A0ABQ1Z8D8_9BACL</name>
<dbReference type="SUPFAM" id="SSF51905">
    <property type="entry name" value="FAD/NAD(P)-binding domain"/>
    <property type="match status" value="1"/>
</dbReference>
<dbReference type="EMBL" id="BMFU01000002">
    <property type="protein sequence ID" value="GGH51679.1"/>
    <property type="molecule type" value="Genomic_DNA"/>
</dbReference>
<organism evidence="1 2">
    <name type="scientific">Paenibacillus silvae</name>
    <dbReference type="NCBI Taxonomy" id="1325358"/>
    <lineage>
        <taxon>Bacteria</taxon>
        <taxon>Bacillati</taxon>
        <taxon>Bacillota</taxon>
        <taxon>Bacilli</taxon>
        <taxon>Bacillales</taxon>
        <taxon>Paenibacillaceae</taxon>
        <taxon>Paenibacillus</taxon>
    </lineage>
</organism>
<protein>
    <submittedName>
        <fullName evidence="1">FAD-dependent oxidoreductase</fullName>
    </submittedName>
</protein>
<dbReference type="PANTHER" id="PTHR42716:SF1">
    <property type="entry name" value="SLL0471 PROTEIN"/>
    <property type="match status" value="1"/>
</dbReference>
<dbReference type="Gene3D" id="3.50.50.60">
    <property type="entry name" value="FAD/NAD(P)-binding domain"/>
    <property type="match status" value="1"/>
</dbReference>